<evidence type="ECO:0008006" key="4">
    <source>
        <dbReference type="Google" id="ProtNLM"/>
    </source>
</evidence>
<feature type="transmembrane region" description="Helical" evidence="1">
    <location>
        <begin position="24"/>
        <end position="44"/>
    </location>
</feature>
<feature type="transmembrane region" description="Helical" evidence="1">
    <location>
        <begin position="220"/>
        <end position="241"/>
    </location>
</feature>
<dbReference type="KEGG" id="acm:AciX9_4070"/>
<dbReference type="OrthoDB" id="116239at2"/>
<evidence type="ECO:0000256" key="1">
    <source>
        <dbReference type="SAM" id="Phobius"/>
    </source>
</evidence>
<feature type="transmembrane region" description="Helical" evidence="1">
    <location>
        <begin position="343"/>
        <end position="362"/>
    </location>
</feature>
<protein>
    <recommendedName>
        <fullName evidence="4">Glycosyltransferase RgtA/B/C/D-like domain-containing protein</fullName>
    </recommendedName>
</protein>
<proteinExistence type="predicted"/>
<feature type="transmembrane region" description="Helical" evidence="1">
    <location>
        <begin position="318"/>
        <end position="336"/>
    </location>
</feature>
<name>E8X5X0_GRATM</name>
<geneLocation type="plasmid" evidence="2 3">
    <name>pACIX901</name>
</geneLocation>
<feature type="transmembrane region" description="Helical" evidence="1">
    <location>
        <begin position="285"/>
        <end position="303"/>
    </location>
</feature>
<feature type="transmembrane region" description="Helical" evidence="1">
    <location>
        <begin position="368"/>
        <end position="385"/>
    </location>
</feature>
<organism evidence="3">
    <name type="scientific">Granulicella tundricola (strain ATCC BAA-1859 / DSM 23138 / MP5ACTX9)</name>
    <dbReference type="NCBI Taxonomy" id="1198114"/>
    <lineage>
        <taxon>Bacteria</taxon>
        <taxon>Pseudomonadati</taxon>
        <taxon>Acidobacteriota</taxon>
        <taxon>Terriglobia</taxon>
        <taxon>Terriglobales</taxon>
        <taxon>Acidobacteriaceae</taxon>
        <taxon>Granulicella</taxon>
    </lineage>
</organism>
<evidence type="ECO:0000313" key="3">
    <source>
        <dbReference type="Proteomes" id="UP000000343"/>
    </source>
</evidence>
<dbReference type="HOGENOM" id="CLU_521686_0_0_0"/>
<feature type="transmembrane region" description="Helical" evidence="1">
    <location>
        <begin position="174"/>
        <end position="200"/>
    </location>
</feature>
<keyword evidence="1" id="KW-0812">Transmembrane</keyword>
<gene>
    <name evidence="2" type="ordered locus">AciX9_4070</name>
</gene>
<evidence type="ECO:0000313" key="2">
    <source>
        <dbReference type="EMBL" id="ADW70854.1"/>
    </source>
</evidence>
<reference evidence="3" key="1">
    <citation type="submission" date="2011-01" db="EMBL/GenBank/DDBJ databases">
        <title>Complete sequence of plasmid1 of Acidobacterium sp. MP5ACTX9.</title>
        <authorList>
            <consortium name="US DOE Joint Genome Institute"/>
            <person name="Lucas S."/>
            <person name="Copeland A."/>
            <person name="Lapidus A."/>
            <person name="Cheng J.-F."/>
            <person name="Goodwin L."/>
            <person name="Pitluck S."/>
            <person name="Teshima H."/>
            <person name="Detter J.C."/>
            <person name="Han C."/>
            <person name="Tapia R."/>
            <person name="Land M."/>
            <person name="Hauser L."/>
            <person name="Kyrpides N."/>
            <person name="Ivanova N."/>
            <person name="Ovchinnikova G."/>
            <person name="Pagani I."/>
            <person name="Rawat S.R."/>
            <person name="Mannisto M."/>
            <person name="Haggblom M.M."/>
            <person name="Woyke T."/>
        </authorList>
    </citation>
    <scope>NUCLEOTIDE SEQUENCE [LARGE SCALE GENOMIC DNA]</scope>
    <source>
        <strain evidence="3">MP5ACTX9</strain>
        <plasmid evidence="3">Plasmid pACIX901</plasmid>
    </source>
</reference>
<accession>E8X5X0</accession>
<dbReference type="EMBL" id="CP002481">
    <property type="protein sequence ID" value="ADW70854.1"/>
    <property type="molecule type" value="Genomic_DNA"/>
</dbReference>
<keyword evidence="1" id="KW-1133">Transmembrane helix</keyword>
<dbReference type="RefSeq" id="WP_013572766.1">
    <property type="nucleotide sequence ID" value="NC_015057.1"/>
</dbReference>
<feature type="transmembrane region" description="Helical" evidence="1">
    <location>
        <begin position="150"/>
        <end position="167"/>
    </location>
</feature>
<sequence>MSTPTSANSKYGVSRRDASKAQRWLDVLLLFAIPGYLFINLFTLHGVPHLIVSDDGLFVLDSLRMGEGLRIYRDFFQFNAPGIDYIFRIAFGLFGIHTWVPALVNLVLGTSLSYVALYLCRRLMPRRWAILTTALFVVFIYGRWLDATHHWFSLLAILLAIVILIPGRSPLRAVIAGGLIGIAAFFTQTAGTAAWLAFSISLFYERVPLPSARAMLRRQASLLVSGILVWFLLSASTLMHVGWRTVWYFQVVFPRGYELRVDTNPLLTLGHVFPRSLSFVQWENVLFYLILVCTTPIAVYLLWTSRLRNKSCSADQQMAAALLASSGLLLMAEVVARATWIRLYADFLPSMILFFAAIAYLLQRRPALSRLVLLALWSVTIISGIRQTRFNHATHIDIASLPTGWIALSPQDGEEFRTLAKLTHPGDLFFQAFGVDLYLPLGVRSPVYMDYLRQSSVTRPEFLANAISALRNNHVHYVILRPVSEITFDPTQGHVLDPLYTWIETHYMLAQHFSNGDQLWELQP</sequence>
<keyword evidence="3" id="KW-1185">Reference proteome</keyword>
<keyword evidence="1" id="KW-0472">Membrane</keyword>
<dbReference type="Proteomes" id="UP000000343">
    <property type="component" value="Plasmid pACIX901"/>
</dbReference>
<feature type="transmembrane region" description="Helical" evidence="1">
    <location>
        <begin position="85"/>
        <end position="108"/>
    </location>
</feature>
<dbReference type="AlphaFoldDB" id="E8X5X0"/>
<feature type="transmembrane region" description="Helical" evidence="1">
    <location>
        <begin position="128"/>
        <end position="144"/>
    </location>
</feature>
<keyword evidence="2" id="KW-0614">Plasmid</keyword>